<dbReference type="OrthoDB" id="9800607at2"/>
<proteinExistence type="predicted"/>
<dbReference type="PRINTS" id="PR00411">
    <property type="entry name" value="PNDRDTASEI"/>
</dbReference>
<evidence type="ECO:0000256" key="2">
    <source>
        <dbReference type="ARBA" id="ARBA00022630"/>
    </source>
</evidence>
<dbReference type="Pfam" id="PF07992">
    <property type="entry name" value="Pyr_redox_2"/>
    <property type="match status" value="1"/>
</dbReference>
<dbReference type="InterPro" id="IPR050446">
    <property type="entry name" value="FAD-oxidoreductase/Apoptosis"/>
</dbReference>
<dbReference type="InterPro" id="IPR023753">
    <property type="entry name" value="FAD/NAD-binding_dom"/>
</dbReference>
<keyword evidence="8" id="KW-1185">Reference proteome</keyword>
<dbReference type="PANTHER" id="PTHR43557:SF2">
    <property type="entry name" value="RIESKE DOMAIN-CONTAINING PROTEIN-RELATED"/>
    <property type="match status" value="1"/>
</dbReference>
<evidence type="ECO:0000313" key="8">
    <source>
        <dbReference type="Proteomes" id="UP000294656"/>
    </source>
</evidence>
<name>A0A4R6M7R3_9GAMM</name>
<evidence type="ECO:0000256" key="3">
    <source>
        <dbReference type="ARBA" id="ARBA00022827"/>
    </source>
</evidence>
<evidence type="ECO:0000256" key="4">
    <source>
        <dbReference type="ARBA" id="ARBA00023002"/>
    </source>
</evidence>
<dbReference type="Gene3D" id="3.30.390.30">
    <property type="match status" value="1"/>
</dbReference>
<dbReference type="GO" id="GO:0051213">
    <property type="term" value="F:dioxygenase activity"/>
    <property type="evidence" value="ECO:0007669"/>
    <property type="project" value="UniProtKB-KW"/>
</dbReference>
<comment type="caution">
    <text evidence="7">The sequence shown here is derived from an EMBL/GenBank/DDBJ whole genome shotgun (WGS) entry which is preliminary data.</text>
</comment>
<protein>
    <submittedName>
        <fullName evidence="7">3-phenylpropionate/trans-cinnamate dioxygenase ferredoxin reductase subunit</fullName>
    </submittedName>
</protein>
<evidence type="ECO:0000256" key="1">
    <source>
        <dbReference type="ARBA" id="ARBA00001974"/>
    </source>
</evidence>
<feature type="domain" description="FAD/NAD(P)-binding" evidence="5">
    <location>
        <begin position="2"/>
        <end position="298"/>
    </location>
</feature>
<evidence type="ECO:0000259" key="5">
    <source>
        <dbReference type="Pfam" id="PF07992"/>
    </source>
</evidence>
<keyword evidence="3" id="KW-0274">FAD</keyword>
<organism evidence="7 8">
    <name type="scientific">Marinomonas balearica</name>
    <dbReference type="NCBI Taxonomy" id="491947"/>
    <lineage>
        <taxon>Bacteria</taxon>
        <taxon>Pseudomonadati</taxon>
        <taxon>Pseudomonadota</taxon>
        <taxon>Gammaproteobacteria</taxon>
        <taxon>Oceanospirillales</taxon>
        <taxon>Oceanospirillaceae</taxon>
        <taxon>Marinomonas</taxon>
    </lineage>
</organism>
<gene>
    <name evidence="7" type="ORF">DFP79_2288</name>
</gene>
<reference evidence="7 8" key="1">
    <citation type="submission" date="2019-03" db="EMBL/GenBank/DDBJ databases">
        <title>Genomic Encyclopedia of Type Strains, Phase III (KMG-III): the genomes of soil and plant-associated and newly described type strains.</title>
        <authorList>
            <person name="Whitman W."/>
        </authorList>
    </citation>
    <scope>NUCLEOTIDE SEQUENCE [LARGE SCALE GENOMIC DNA]</scope>
    <source>
        <strain evidence="7 8">CECT 7378</strain>
    </source>
</reference>
<sequence length="407" mass="44612">MSCIIIGASHAGVQAAVNLRAQGYKDSITLINAESVMPYQRPPLSKAFLQDALPEQRLWLRPEAFYQQKDITLMLSTRVVSINATDNSISLENGNSLNYCKLIIATGASIRRLTIPGSELPQIHYLRDHKDTVGIKEQINNIEKVVVIGGGYIGLEAAASMAKLGKKVTLLINSERPLAKSTCTIVSDFFTKLHKSHGIDIKLNTQAKSIEKAAQGVIVNTSDDDALAADAVIVGIGVTPEQSLAENAGLTVENGVCVNEFMRTSNEDIYAIGDCVSFYHPLYKKQVRIESVQNATDQSKTAASAICNQPTPYNATPWFWSDQFDAKLQIAGLSDGYDDTVIREESENSFAVFYFKAKQLIAVDTMNQPKTFMATRKHLTRLVEVDKQLLADTNVNINHVFNPVTGA</sequence>
<feature type="domain" description="Reductase C-terminal" evidence="6">
    <location>
        <begin position="318"/>
        <end position="399"/>
    </location>
</feature>
<evidence type="ECO:0000259" key="6">
    <source>
        <dbReference type="Pfam" id="PF14759"/>
    </source>
</evidence>
<dbReference type="SUPFAM" id="SSF51905">
    <property type="entry name" value="FAD/NAD(P)-binding domain"/>
    <property type="match status" value="1"/>
</dbReference>
<dbReference type="Gene3D" id="3.50.50.60">
    <property type="entry name" value="FAD/NAD(P)-binding domain"/>
    <property type="match status" value="2"/>
</dbReference>
<dbReference type="PANTHER" id="PTHR43557">
    <property type="entry name" value="APOPTOSIS-INDUCING FACTOR 1"/>
    <property type="match status" value="1"/>
</dbReference>
<comment type="cofactor">
    <cofactor evidence="1">
        <name>FAD</name>
        <dbReference type="ChEBI" id="CHEBI:57692"/>
    </cofactor>
</comment>
<dbReference type="InterPro" id="IPR028202">
    <property type="entry name" value="Reductase_C"/>
</dbReference>
<keyword evidence="4" id="KW-0560">Oxidoreductase</keyword>
<dbReference type="GO" id="GO:0016651">
    <property type="term" value="F:oxidoreductase activity, acting on NAD(P)H"/>
    <property type="evidence" value="ECO:0007669"/>
    <property type="project" value="TreeGrafter"/>
</dbReference>
<dbReference type="InterPro" id="IPR036188">
    <property type="entry name" value="FAD/NAD-bd_sf"/>
</dbReference>
<dbReference type="GO" id="GO:0005737">
    <property type="term" value="C:cytoplasm"/>
    <property type="evidence" value="ECO:0007669"/>
    <property type="project" value="TreeGrafter"/>
</dbReference>
<dbReference type="Pfam" id="PF14759">
    <property type="entry name" value="Reductase_C"/>
    <property type="match status" value="1"/>
</dbReference>
<accession>A0A4R6M7R3</accession>
<dbReference type="SUPFAM" id="SSF55424">
    <property type="entry name" value="FAD/NAD-linked reductases, dimerisation (C-terminal) domain"/>
    <property type="match status" value="1"/>
</dbReference>
<dbReference type="InterPro" id="IPR016156">
    <property type="entry name" value="FAD/NAD-linked_Rdtase_dimer_sf"/>
</dbReference>
<dbReference type="RefSeq" id="WP_133504040.1">
    <property type="nucleotide sequence ID" value="NZ_SNXC01000012.1"/>
</dbReference>
<keyword evidence="7" id="KW-0223">Dioxygenase</keyword>
<keyword evidence="2" id="KW-0285">Flavoprotein</keyword>
<evidence type="ECO:0000313" key="7">
    <source>
        <dbReference type="EMBL" id="TDO97468.1"/>
    </source>
</evidence>
<dbReference type="Proteomes" id="UP000294656">
    <property type="component" value="Unassembled WGS sequence"/>
</dbReference>
<dbReference type="PRINTS" id="PR00368">
    <property type="entry name" value="FADPNR"/>
</dbReference>
<dbReference type="AlphaFoldDB" id="A0A4R6M7R3"/>
<dbReference type="EMBL" id="SNXC01000012">
    <property type="protein sequence ID" value="TDO97468.1"/>
    <property type="molecule type" value="Genomic_DNA"/>
</dbReference>